<dbReference type="PANTHER" id="PTHR37540">
    <property type="entry name" value="TRANSCRIPTION FACTOR (ACR-2), PUTATIVE-RELATED-RELATED"/>
    <property type="match status" value="1"/>
</dbReference>
<dbReference type="Pfam" id="PF00172">
    <property type="entry name" value="Zn_clus"/>
    <property type="match status" value="1"/>
</dbReference>
<dbReference type="PROSITE" id="PS00463">
    <property type="entry name" value="ZN2_CY6_FUNGAL_1"/>
    <property type="match status" value="1"/>
</dbReference>
<dbReference type="Pfam" id="PF11951">
    <property type="entry name" value="Fungal_trans_2"/>
    <property type="match status" value="1"/>
</dbReference>
<dbReference type="InterPro" id="IPR036864">
    <property type="entry name" value="Zn2-C6_fun-type_DNA-bd_sf"/>
</dbReference>
<proteinExistence type="predicted"/>
<feature type="domain" description="Zn(2)-C6 fungal-type" evidence="2">
    <location>
        <begin position="8"/>
        <end position="38"/>
    </location>
</feature>
<dbReference type="PANTHER" id="PTHR37540:SF5">
    <property type="entry name" value="TRANSCRIPTION FACTOR DOMAIN-CONTAINING PROTEIN"/>
    <property type="match status" value="1"/>
</dbReference>
<evidence type="ECO:0000256" key="1">
    <source>
        <dbReference type="ARBA" id="ARBA00023242"/>
    </source>
</evidence>
<evidence type="ECO:0000259" key="2">
    <source>
        <dbReference type="PROSITE" id="PS50048"/>
    </source>
</evidence>
<protein>
    <recommendedName>
        <fullName evidence="2">Zn(2)-C6 fungal-type domain-containing protein</fullName>
    </recommendedName>
</protein>
<organism evidence="3 4">
    <name type="scientific">Trichoderma guizhouense</name>
    <dbReference type="NCBI Taxonomy" id="1491466"/>
    <lineage>
        <taxon>Eukaryota</taxon>
        <taxon>Fungi</taxon>
        <taxon>Dikarya</taxon>
        <taxon>Ascomycota</taxon>
        <taxon>Pezizomycotina</taxon>
        <taxon>Sordariomycetes</taxon>
        <taxon>Hypocreomycetidae</taxon>
        <taxon>Hypocreales</taxon>
        <taxon>Hypocreaceae</taxon>
        <taxon>Trichoderma</taxon>
    </lineage>
</organism>
<comment type="caution">
    <text evidence="3">The sequence shown here is derived from an EMBL/GenBank/DDBJ whole genome shotgun (WGS) entry which is preliminary data.</text>
</comment>
<evidence type="ECO:0000313" key="4">
    <source>
        <dbReference type="Proteomes" id="UP000191004"/>
    </source>
</evidence>
<dbReference type="Gene3D" id="4.10.240.10">
    <property type="entry name" value="Zn(2)-C6 fungal-type DNA-binding domain"/>
    <property type="match status" value="1"/>
</dbReference>
<keyword evidence="4" id="KW-1185">Reference proteome</keyword>
<name>A0A1T3CIR8_9HYPO</name>
<evidence type="ECO:0000313" key="3">
    <source>
        <dbReference type="EMBL" id="OPB40901.1"/>
    </source>
</evidence>
<dbReference type="Proteomes" id="UP000191004">
    <property type="component" value="Unassembled WGS sequence"/>
</dbReference>
<dbReference type="SMART" id="SM00066">
    <property type="entry name" value="GAL4"/>
    <property type="match status" value="1"/>
</dbReference>
<reference evidence="3 4" key="1">
    <citation type="submission" date="2016-04" db="EMBL/GenBank/DDBJ databases">
        <title>Multiple horizontal gene transfer events from other fungi enriched the ability of the initially mycotrophic fungus Trichoderma (Ascomycota) to feed on dead plant biomass.</title>
        <authorList>
            <person name="Atanasova L."/>
            <person name="Chenthamara K."/>
            <person name="Zhang J."/>
            <person name="Grujic M."/>
            <person name="Henrissat B."/>
            <person name="Kuo A."/>
            <person name="Aertz A."/>
            <person name="Salamov A."/>
            <person name="Lipzen A."/>
            <person name="Labutti K."/>
            <person name="Barry K."/>
            <person name="Miao Y."/>
            <person name="Rahimi M.J."/>
            <person name="Shen Q."/>
            <person name="Grigoriev I.V."/>
            <person name="Kubicek C.P."/>
            <person name="Druzhinina I.S."/>
        </authorList>
    </citation>
    <scope>NUCLEOTIDE SEQUENCE [LARGE SCALE GENOMIC DNA]</scope>
    <source>
        <strain evidence="3 4">NJAU 4742</strain>
    </source>
</reference>
<gene>
    <name evidence="3" type="ORF">A0O28_0009820</name>
</gene>
<dbReference type="PROSITE" id="PS50048">
    <property type="entry name" value="ZN2_CY6_FUNGAL_2"/>
    <property type="match status" value="1"/>
</dbReference>
<dbReference type="GO" id="GO:0000981">
    <property type="term" value="F:DNA-binding transcription factor activity, RNA polymerase II-specific"/>
    <property type="evidence" value="ECO:0007669"/>
    <property type="project" value="InterPro"/>
</dbReference>
<keyword evidence="1" id="KW-0539">Nucleus</keyword>
<dbReference type="InterPro" id="IPR001138">
    <property type="entry name" value="Zn2Cys6_DnaBD"/>
</dbReference>
<dbReference type="OrthoDB" id="5376287at2759"/>
<dbReference type="SUPFAM" id="SSF57701">
    <property type="entry name" value="Zn2/Cys6 DNA-binding domain"/>
    <property type="match status" value="1"/>
</dbReference>
<dbReference type="EMBL" id="LVVK01000017">
    <property type="protein sequence ID" value="OPB40901.1"/>
    <property type="molecule type" value="Genomic_DNA"/>
</dbReference>
<dbReference type="AlphaFoldDB" id="A0A1T3CIR8"/>
<accession>A0A1T3CIR8</accession>
<dbReference type="GO" id="GO:0008270">
    <property type="term" value="F:zinc ion binding"/>
    <property type="evidence" value="ECO:0007669"/>
    <property type="project" value="InterPro"/>
</dbReference>
<sequence>MRTTLRRSCNACAKAKLGCDLRIPQCSRCIKRNSKCVYANKPLNSPLDVYGSSKEVTSYSPPAIDNLGEVISVLPQDGETISRFSENPAWIRNPATASFDPFDSYPPTRLPRLHVQRLIHRFLSSIAFQYYPLDLNMESNPFIVSWWPLALADQALFHVSLQTASLYEELQAQKGFPISDLLMVDSIALVRRRIEDSSLAFQDETLDSVVTLAAIEHGKGNIEASRMHIDGVKRMVGIRGGIDELKQRSPLTARMVSWVSMLVMETPQFPIKDDSGHGDGISAIPQWHLASTDAETQDATLDKLNLTPAMSNILSRLRNIFHHSWHSSLTNTQLHDLTCFVMHKLLLLPPFLDADTNPVQSAASECLRYATALYMLILHGTTYYSHVGLANAIILQLKGHLAALLRNDHISDPLGIWAISVGMVATVGTRNHEWFTDQASVAAAALGLETWEGVLTHLQSILWVRVPQEELFRQEWEEGFKMAAKGG</sequence>
<dbReference type="CDD" id="cd00067">
    <property type="entry name" value="GAL4"/>
    <property type="match status" value="1"/>
</dbReference>
<dbReference type="InterPro" id="IPR021858">
    <property type="entry name" value="Fun_TF"/>
</dbReference>